<feature type="domain" description="Glycosyl transferase family 1" evidence="3">
    <location>
        <begin position="166"/>
        <end position="317"/>
    </location>
</feature>
<protein>
    <submittedName>
        <fullName evidence="5">Glycosyltransferase involved in cell wall biosynthesis</fullName>
    </submittedName>
</protein>
<evidence type="ECO:0000256" key="1">
    <source>
        <dbReference type="ARBA" id="ARBA00022676"/>
    </source>
</evidence>
<dbReference type="PANTHER" id="PTHR12526:SF635">
    <property type="entry name" value="GLYCOSYL TRANSFERASE GROUP 1"/>
    <property type="match status" value="1"/>
</dbReference>
<keyword evidence="1" id="KW-0328">Glycosyltransferase</keyword>
<dbReference type="InterPro" id="IPR001296">
    <property type="entry name" value="Glyco_trans_1"/>
</dbReference>
<sequence>MRIAMVSDPTVSDQDPQVTRLAAGLTGAGHRVTVYTRSDRETLPMGEFTEFLAGRFRQRPPDLVHAHCWTAGLAALTATGGTGAPLVQTYHGLGEAGGDRHTIERLLGRRVSLVLAGANEERDRLVRMGVPRGRITVLPNGIDLRRFHPDGEVAARGARHRLLGLGQVCAASGFDRIIEVLSAVPETELVLATPAGRSTVDDGEPHRLRELAKAHGVADRVHLRGAVNARELPALLRSADALMCLPRNASGGSQALAAMACGTAVITAAGGAAADTVVHGVTGLHVRPEDPRALAKALRAFLADPAMVEACGVAGRDRVSARYSWDRVVADTDRVYARIVAAAAIPRQRRGR</sequence>
<dbReference type="Pfam" id="PF00534">
    <property type="entry name" value="Glycos_transf_1"/>
    <property type="match status" value="1"/>
</dbReference>
<evidence type="ECO:0000313" key="6">
    <source>
        <dbReference type="Proteomes" id="UP000533598"/>
    </source>
</evidence>
<proteinExistence type="predicted"/>
<dbReference type="AlphaFoldDB" id="A0A7W7CLH6"/>
<keyword evidence="6" id="KW-1185">Reference proteome</keyword>
<dbReference type="SUPFAM" id="SSF53756">
    <property type="entry name" value="UDP-Glycosyltransferase/glycogen phosphorylase"/>
    <property type="match status" value="1"/>
</dbReference>
<evidence type="ECO:0000259" key="4">
    <source>
        <dbReference type="Pfam" id="PF13439"/>
    </source>
</evidence>
<name>A0A7W7CLH6_9PSEU</name>
<accession>A0A7W7CLH6</accession>
<evidence type="ECO:0000256" key="2">
    <source>
        <dbReference type="ARBA" id="ARBA00022679"/>
    </source>
</evidence>
<dbReference type="Gene3D" id="3.40.50.2000">
    <property type="entry name" value="Glycogen Phosphorylase B"/>
    <property type="match status" value="2"/>
</dbReference>
<dbReference type="RefSeq" id="WP_185008380.1">
    <property type="nucleotide sequence ID" value="NZ_BAAAUI010000014.1"/>
</dbReference>
<feature type="domain" description="Glycosyltransferase subfamily 4-like N-terminal" evidence="4">
    <location>
        <begin position="18"/>
        <end position="146"/>
    </location>
</feature>
<comment type="caution">
    <text evidence="5">The sequence shown here is derived from an EMBL/GenBank/DDBJ whole genome shotgun (WGS) entry which is preliminary data.</text>
</comment>
<organism evidence="5 6">
    <name type="scientific">Crossiella cryophila</name>
    <dbReference type="NCBI Taxonomy" id="43355"/>
    <lineage>
        <taxon>Bacteria</taxon>
        <taxon>Bacillati</taxon>
        <taxon>Actinomycetota</taxon>
        <taxon>Actinomycetes</taxon>
        <taxon>Pseudonocardiales</taxon>
        <taxon>Pseudonocardiaceae</taxon>
        <taxon>Crossiella</taxon>
    </lineage>
</organism>
<evidence type="ECO:0000259" key="3">
    <source>
        <dbReference type="Pfam" id="PF00534"/>
    </source>
</evidence>
<reference evidence="5 6" key="1">
    <citation type="submission" date="2020-08" db="EMBL/GenBank/DDBJ databases">
        <title>Sequencing the genomes of 1000 actinobacteria strains.</title>
        <authorList>
            <person name="Klenk H.-P."/>
        </authorList>
    </citation>
    <scope>NUCLEOTIDE SEQUENCE [LARGE SCALE GENOMIC DNA]</scope>
    <source>
        <strain evidence="5 6">DSM 44230</strain>
    </source>
</reference>
<evidence type="ECO:0000313" key="5">
    <source>
        <dbReference type="EMBL" id="MBB4681649.1"/>
    </source>
</evidence>
<dbReference type="PANTHER" id="PTHR12526">
    <property type="entry name" value="GLYCOSYLTRANSFERASE"/>
    <property type="match status" value="1"/>
</dbReference>
<dbReference type="Proteomes" id="UP000533598">
    <property type="component" value="Unassembled WGS sequence"/>
</dbReference>
<dbReference type="InterPro" id="IPR028098">
    <property type="entry name" value="Glyco_trans_4-like_N"/>
</dbReference>
<dbReference type="Pfam" id="PF13439">
    <property type="entry name" value="Glyco_transf_4"/>
    <property type="match status" value="1"/>
</dbReference>
<dbReference type="EMBL" id="JACHMH010000001">
    <property type="protein sequence ID" value="MBB4681649.1"/>
    <property type="molecule type" value="Genomic_DNA"/>
</dbReference>
<gene>
    <name evidence="5" type="ORF">HNR67_007767</name>
</gene>
<keyword evidence="2 5" id="KW-0808">Transferase</keyword>
<dbReference type="GO" id="GO:0016757">
    <property type="term" value="F:glycosyltransferase activity"/>
    <property type="evidence" value="ECO:0007669"/>
    <property type="project" value="UniProtKB-KW"/>
</dbReference>